<reference evidence="1 2" key="1">
    <citation type="submission" date="2020-08" db="EMBL/GenBank/DDBJ databases">
        <title>Bridging the membrane lipid divide: bacteria of the FCB group superphylum have the potential to synthesize archaeal ether lipids.</title>
        <authorList>
            <person name="Villanueva L."/>
            <person name="Von Meijenfeldt F.A.B."/>
            <person name="Westbye A.B."/>
            <person name="Yadav S."/>
            <person name="Hopmans E.C."/>
            <person name="Dutilh B.E."/>
            <person name="Sinninghe Damste J.S."/>
        </authorList>
    </citation>
    <scope>NUCLEOTIDE SEQUENCE [LARGE SCALE GENOMIC DNA]</scope>
    <source>
        <strain evidence="1">NIOZ-UU47</strain>
    </source>
</reference>
<evidence type="ECO:0000313" key="1">
    <source>
        <dbReference type="EMBL" id="MBC8318939.1"/>
    </source>
</evidence>
<sequence>MANSSAEKRKHKRHNVTEFLVAVFDNRLGRIINISEKGLAVQMLDDDLKSLPEKFETFFFSKDKGFLVEDLPLKLVRKEIILSPHLFTVAAQFATSDIIQLDKVKQYISGLS</sequence>
<organism evidence="1 2">
    <name type="scientific">Candidatus Desulfobia pelagia</name>
    <dbReference type="NCBI Taxonomy" id="2841692"/>
    <lineage>
        <taxon>Bacteria</taxon>
        <taxon>Pseudomonadati</taxon>
        <taxon>Thermodesulfobacteriota</taxon>
        <taxon>Desulfobulbia</taxon>
        <taxon>Desulfobulbales</taxon>
        <taxon>Desulfobulbaceae</taxon>
        <taxon>Candidatus Desulfobia</taxon>
    </lineage>
</organism>
<proteinExistence type="predicted"/>
<dbReference type="EMBL" id="JACNJZ010000200">
    <property type="protein sequence ID" value="MBC8318939.1"/>
    <property type="molecule type" value="Genomic_DNA"/>
</dbReference>
<dbReference type="Proteomes" id="UP000614424">
    <property type="component" value="Unassembled WGS sequence"/>
</dbReference>
<accession>A0A8J6NI43</accession>
<evidence type="ECO:0000313" key="2">
    <source>
        <dbReference type="Proteomes" id="UP000614424"/>
    </source>
</evidence>
<comment type="caution">
    <text evidence="1">The sequence shown here is derived from an EMBL/GenBank/DDBJ whole genome shotgun (WGS) entry which is preliminary data.</text>
</comment>
<gene>
    <name evidence="1" type="ORF">H8E41_13645</name>
</gene>
<name>A0A8J6NI43_9BACT</name>
<dbReference type="AlphaFoldDB" id="A0A8J6NI43"/>
<protein>
    <submittedName>
        <fullName evidence="1">PilZ domain-containing protein</fullName>
    </submittedName>
</protein>